<proteinExistence type="predicted"/>
<dbReference type="EnsemblPlants" id="EMT14259">
    <property type="protein sequence ID" value="EMT14259"/>
    <property type="gene ID" value="F775_42460"/>
</dbReference>
<dbReference type="AlphaFoldDB" id="N1QZ07"/>
<name>N1QZ07_AEGTA</name>
<organism evidence="1">
    <name type="scientific">Aegilops tauschii</name>
    <name type="common">Tausch's goatgrass</name>
    <name type="synonym">Aegilops squarrosa</name>
    <dbReference type="NCBI Taxonomy" id="37682"/>
    <lineage>
        <taxon>Eukaryota</taxon>
        <taxon>Viridiplantae</taxon>
        <taxon>Streptophyta</taxon>
        <taxon>Embryophyta</taxon>
        <taxon>Tracheophyta</taxon>
        <taxon>Spermatophyta</taxon>
        <taxon>Magnoliopsida</taxon>
        <taxon>Liliopsida</taxon>
        <taxon>Poales</taxon>
        <taxon>Poaceae</taxon>
        <taxon>BOP clade</taxon>
        <taxon>Pooideae</taxon>
        <taxon>Triticodae</taxon>
        <taxon>Triticeae</taxon>
        <taxon>Triticinae</taxon>
        <taxon>Aegilops</taxon>
    </lineage>
</organism>
<sequence length="77" mass="8580">MAPSPCALLGYIDVKVVLCQQLLSPCSSFLPPSLPPQLASTDEDHHEVLEFASCKVPEQWLLGYVVVTAKREEEDYF</sequence>
<protein>
    <submittedName>
        <fullName evidence="1">Uncharacterized protein</fullName>
    </submittedName>
</protein>
<evidence type="ECO:0000313" key="1">
    <source>
        <dbReference type="EnsemblPlants" id="EMT14259"/>
    </source>
</evidence>
<reference evidence="1" key="1">
    <citation type="submission" date="2015-06" db="UniProtKB">
        <authorList>
            <consortium name="EnsemblPlants"/>
        </authorList>
    </citation>
    <scope>IDENTIFICATION</scope>
</reference>
<accession>N1QZ07</accession>